<dbReference type="EMBL" id="OD000441">
    <property type="protein sequence ID" value="CAD7397665.1"/>
    <property type="molecule type" value="Genomic_DNA"/>
</dbReference>
<reference evidence="1" key="1">
    <citation type="submission" date="2020-11" db="EMBL/GenBank/DDBJ databases">
        <authorList>
            <person name="Tran Van P."/>
        </authorList>
    </citation>
    <scope>NUCLEOTIDE SEQUENCE</scope>
</reference>
<gene>
    <name evidence="1" type="ORF">TPSB3V08_LOCUS1272</name>
</gene>
<organism evidence="1">
    <name type="scientific">Timema poppense</name>
    <name type="common">Walking stick</name>
    <dbReference type="NCBI Taxonomy" id="170557"/>
    <lineage>
        <taxon>Eukaryota</taxon>
        <taxon>Metazoa</taxon>
        <taxon>Ecdysozoa</taxon>
        <taxon>Arthropoda</taxon>
        <taxon>Hexapoda</taxon>
        <taxon>Insecta</taxon>
        <taxon>Pterygota</taxon>
        <taxon>Neoptera</taxon>
        <taxon>Polyneoptera</taxon>
        <taxon>Phasmatodea</taxon>
        <taxon>Timematodea</taxon>
        <taxon>Timematoidea</taxon>
        <taxon>Timematidae</taxon>
        <taxon>Timema</taxon>
    </lineage>
</organism>
<dbReference type="AlphaFoldDB" id="A0A7R9GU89"/>
<sequence>MPPEWVGTLIPDLRANFKYPIPHGKPSWTPNSASSSSISCHVPSSASYDPSGLSLSDGVGMMKHPRLKIANLPIYINSPYAHTLQIHTLFRCFFVCLSSVPLIESIDRSHGRVVRVFNHRLKVAFRIRETVVWISFGFIHVVRKQLRNGEVRIERKRIRFCEELEGQRETDRRETALRKQHGFERN</sequence>
<protein>
    <submittedName>
        <fullName evidence="1">Uncharacterized protein</fullName>
    </submittedName>
</protein>
<accession>A0A7R9GU89</accession>
<proteinExistence type="predicted"/>
<evidence type="ECO:0000313" key="1">
    <source>
        <dbReference type="EMBL" id="CAD7397665.1"/>
    </source>
</evidence>
<name>A0A7R9GU89_TIMPO</name>